<dbReference type="RefSeq" id="WP_264144216.1">
    <property type="nucleotide sequence ID" value="NZ_JAOYEY010000048.1"/>
</dbReference>
<proteinExistence type="predicted"/>
<evidence type="ECO:0000259" key="1">
    <source>
        <dbReference type="Pfam" id="PF01738"/>
    </source>
</evidence>
<evidence type="ECO:0000313" key="2">
    <source>
        <dbReference type="EMBL" id="MCV9888012.1"/>
    </source>
</evidence>
<evidence type="ECO:0000313" key="3">
    <source>
        <dbReference type="Proteomes" id="UP001526147"/>
    </source>
</evidence>
<dbReference type="GO" id="GO:0016787">
    <property type="term" value="F:hydrolase activity"/>
    <property type="evidence" value="ECO:0007669"/>
    <property type="project" value="UniProtKB-KW"/>
</dbReference>
<dbReference type="InterPro" id="IPR002925">
    <property type="entry name" value="Dienelactn_hydro"/>
</dbReference>
<reference evidence="2 3" key="1">
    <citation type="submission" date="2022-10" db="EMBL/GenBank/DDBJ databases">
        <title>Draft genome assembly of moderately radiation resistant bacterium Metabacillus halosaccharovorans.</title>
        <authorList>
            <person name="Pal S."/>
            <person name="Gopinathan A."/>
        </authorList>
    </citation>
    <scope>NUCLEOTIDE SEQUENCE [LARGE SCALE GENOMIC DNA]</scope>
    <source>
        <strain evidence="2 3">VITHBRA001</strain>
    </source>
</reference>
<dbReference type="EMBL" id="JAOYEY010000048">
    <property type="protein sequence ID" value="MCV9888012.1"/>
    <property type="molecule type" value="Genomic_DNA"/>
</dbReference>
<dbReference type="Gene3D" id="3.40.50.1820">
    <property type="entry name" value="alpha/beta hydrolase"/>
    <property type="match status" value="1"/>
</dbReference>
<dbReference type="SUPFAM" id="SSF53474">
    <property type="entry name" value="alpha/beta-Hydrolases"/>
    <property type="match status" value="1"/>
</dbReference>
<keyword evidence="2" id="KW-0378">Hydrolase</keyword>
<dbReference type="InterPro" id="IPR029058">
    <property type="entry name" value="AB_hydrolase_fold"/>
</dbReference>
<gene>
    <name evidence="2" type="ORF">OIH86_20400</name>
</gene>
<name>A0ABT3DN32_9BACI</name>
<accession>A0ABT3DN32</accession>
<organism evidence="2 3">
    <name type="scientific">Metabacillus halosaccharovorans</name>
    <dbReference type="NCBI Taxonomy" id="930124"/>
    <lineage>
        <taxon>Bacteria</taxon>
        <taxon>Bacillati</taxon>
        <taxon>Bacillota</taxon>
        <taxon>Bacilli</taxon>
        <taxon>Bacillales</taxon>
        <taxon>Bacillaceae</taxon>
        <taxon>Metabacillus</taxon>
    </lineage>
</organism>
<protein>
    <submittedName>
        <fullName evidence="2">Dienelactone hydrolase family protein</fullName>
    </submittedName>
</protein>
<dbReference type="PANTHER" id="PTHR46623:SF6">
    <property type="entry name" value="ALPHA_BETA-HYDROLASES SUPERFAMILY PROTEIN"/>
    <property type="match status" value="1"/>
</dbReference>
<feature type="domain" description="Dienelactone hydrolase" evidence="1">
    <location>
        <begin position="6"/>
        <end position="195"/>
    </location>
</feature>
<comment type="caution">
    <text evidence="2">The sequence shown here is derived from an EMBL/GenBank/DDBJ whole genome shotgun (WGS) entry which is preliminary data.</text>
</comment>
<keyword evidence="3" id="KW-1185">Reference proteome</keyword>
<sequence length="197" mass="22574">MIVKHQNSEAVIIVVHEIYGVNLHIEEVCKSLFKAGYDVICPNLLGQEEAFEYLQEEEAYRNFMSNIGFSKASEIITKLLVEVKDNYQKVFIVGFSVGATIAWLCSDKEFVSGVVGYYGSRIRDFLDVVPLCPTILFFPQKEQSFEVDKLISSLKEKKIPTYKFNGYHGFSDPYSTNYHSESSKNAYNTMMDFLIEH</sequence>
<dbReference type="Proteomes" id="UP001526147">
    <property type="component" value="Unassembled WGS sequence"/>
</dbReference>
<dbReference type="InterPro" id="IPR051049">
    <property type="entry name" value="Dienelactone_hydrolase-like"/>
</dbReference>
<dbReference type="Pfam" id="PF01738">
    <property type="entry name" value="DLH"/>
    <property type="match status" value="1"/>
</dbReference>
<dbReference type="PANTHER" id="PTHR46623">
    <property type="entry name" value="CARBOXYMETHYLENEBUTENOLIDASE-RELATED"/>
    <property type="match status" value="1"/>
</dbReference>